<name>A0AAU7UDA0_9DEIO</name>
<dbReference type="PRINTS" id="PR00344">
    <property type="entry name" value="BCTRLSENSOR"/>
</dbReference>
<keyword evidence="5" id="KW-0418">Kinase</keyword>
<evidence type="ECO:0000259" key="6">
    <source>
        <dbReference type="PROSITE" id="PS50109"/>
    </source>
</evidence>
<sequence length="751" mass="82543">MAGLVTDSALHLMGQLQEITAQLAGVRTPQQVYDALLQRACGVLEASAGVIWVASGSGWTAQAQVGQLPVTLPALLEPDGLMTRALEQERPQFSEQTGHGAGVVLPLRRDGQPEAALVLWYSGPRSFPAHEQQFLSILALQSGIALGRVRSVSGLERRVAERTAAVIQQSEALDAFVRFTEVSVETADVLTLAQLAMDLLRSVLVDVSTVYYQLEDGVWKARLLSSDISPEVEALTRAGISPASPSFAAAVRAGGPYFQDRWSPDQEGLSAASMYAATARAPYFLGGAPHGLLAMSKRAVERWTQRERAVFRAVAKSLGLAFERAQAQREAEQRARQAEEAARAQSAFVAFTEMVGLRTDRHALFQAVFGVLGQHLPGLGAVAIEPEGERWVPRVWTDNLAPPLVRVLQAGLPLDPERLSQLQAHPEPLFMDREAWRQRRNMLPALDTFDLMAAYPLVLNGRVHSLLAFGLPSQAEAWSNADRALILAVGRGLTLAMERAMQAQELEAQRSVLQARTQALQDANEELEAFSYSVSHDLRTPVRHIKGFTELLQRDIAASGSEKALRYVGIIDQATNRMTALIDAMLNLSRTSRQELRIGPVPLPALVEQARRDTQPEVQEGRQIEWVIGALPTVLADHDTLQQVMTNLISNALKYTRTRPLTRIEVWAEETPTEWQVHVRDNGVGFEPKYSDKLFGVFQRLHRQEEFEGTGVGLANVRRIIVRQGGRVWATGVPQEGATFSFSLPRVPAQA</sequence>
<dbReference type="Gene3D" id="3.30.450.40">
    <property type="match status" value="3"/>
</dbReference>
<reference evidence="7" key="1">
    <citation type="submission" date="2024-06" db="EMBL/GenBank/DDBJ databases">
        <title>Draft Genome Sequence of Deinococcus sonorensis Type Strain KR-87, a Biofilm Producing Representative of the Genus Deinococcus.</title>
        <authorList>
            <person name="Boren L.S."/>
            <person name="Grosso R.A."/>
            <person name="Hugenberg-Cox A.N."/>
            <person name="Hill J.T.E."/>
            <person name="Albert C.M."/>
            <person name="Tuohy J.M."/>
        </authorList>
    </citation>
    <scope>NUCLEOTIDE SEQUENCE</scope>
    <source>
        <strain evidence="7">KR-87</strain>
    </source>
</reference>
<evidence type="ECO:0000256" key="1">
    <source>
        <dbReference type="ARBA" id="ARBA00000085"/>
    </source>
</evidence>
<dbReference type="SMART" id="SM00387">
    <property type="entry name" value="HATPase_c"/>
    <property type="match status" value="1"/>
</dbReference>
<keyword evidence="3" id="KW-0597">Phosphoprotein</keyword>
<protein>
    <recommendedName>
        <fullName evidence="2">histidine kinase</fullName>
        <ecNumber evidence="2">2.7.13.3</ecNumber>
    </recommendedName>
</protein>
<dbReference type="InterPro" id="IPR004358">
    <property type="entry name" value="Sig_transdc_His_kin-like_C"/>
</dbReference>
<dbReference type="FunFam" id="3.30.565.10:FF:000006">
    <property type="entry name" value="Sensor histidine kinase WalK"/>
    <property type="match status" value="1"/>
</dbReference>
<dbReference type="GO" id="GO:0005524">
    <property type="term" value="F:ATP binding"/>
    <property type="evidence" value="ECO:0007669"/>
    <property type="project" value="UniProtKB-KW"/>
</dbReference>
<dbReference type="EMBL" id="CP158299">
    <property type="protein sequence ID" value="XBV86375.1"/>
    <property type="molecule type" value="Genomic_DNA"/>
</dbReference>
<dbReference type="RefSeq" id="WP_350244444.1">
    <property type="nucleotide sequence ID" value="NZ_CP158299.1"/>
</dbReference>
<gene>
    <name evidence="7" type="ORF">ABOD76_08700</name>
</gene>
<dbReference type="InterPro" id="IPR003661">
    <property type="entry name" value="HisK_dim/P_dom"/>
</dbReference>
<keyword evidence="4" id="KW-0808">Transferase</keyword>
<dbReference type="Gene3D" id="3.30.565.10">
    <property type="entry name" value="Histidine kinase-like ATPase, C-terminal domain"/>
    <property type="match status" value="1"/>
</dbReference>
<keyword evidence="7" id="KW-0067">ATP-binding</keyword>
<dbReference type="GO" id="GO:0000155">
    <property type="term" value="F:phosphorelay sensor kinase activity"/>
    <property type="evidence" value="ECO:0007669"/>
    <property type="project" value="InterPro"/>
</dbReference>
<dbReference type="InterPro" id="IPR005467">
    <property type="entry name" value="His_kinase_dom"/>
</dbReference>
<dbReference type="InterPro" id="IPR003594">
    <property type="entry name" value="HATPase_dom"/>
</dbReference>
<evidence type="ECO:0000256" key="5">
    <source>
        <dbReference type="ARBA" id="ARBA00022777"/>
    </source>
</evidence>
<dbReference type="PANTHER" id="PTHR42878:SF15">
    <property type="entry name" value="BACTERIOPHYTOCHROME"/>
    <property type="match status" value="1"/>
</dbReference>
<dbReference type="EC" id="2.7.13.3" evidence="2"/>
<dbReference type="InterPro" id="IPR050351">
    <property type="entry name" value="BphY/WalK/GraS-like"/>
</dbReference>
<proteinExistence type="predicted"/>
<dbReference type="SUPFAM" id="SSF55874">
    <property type="entry name" value="ATPase domain of HSP90 chaperone/DNA topoisomerase II/histidine kinase"/>
    <property type="match status" value="1"/>
</dbReference>
<dbReference type="GO" id="GO:0007234">
    <property type="term" value="P:osmosensory signaling via phosphorelay pathway"/>
    <property type="evidence" value="ECO:0007669"/>
    <property type="project" value="TreeGrafter"/>
</dbReference>
<dbReference type="GO" id="GO:0030295">
    <property type="term" value="F:protein kinase activator activity"/>
    <property type="evidence" value="ECO:0007669"/>
    <property type="project" value="TreeGrafter"/>
</dbReference>
<dbReference type="CDD" id="cd00082">
    <property type="entry name" value="HisKA"/>
    <property type="match status" value="1"/>
</dbReference>
<organism evidence="7">
    <name type="scientific">Deinococcus sonorensis KR-87</name>
    <dbReference type="NCBI Taxonomy" id="694439"/>
    <lineage>
        <taxon>Bacteria</taxon>
        <taxon>Thermotogati</taxon>
        <taxon>Deinococcota</taxon>
        <taxon>Deinococci</taxon>
        <taxon>Deinococcales</taxon>
        <taxon>Deinococcaceae</taxon>
        <taxon>Deinococcus</taxon>
    </lineage>
</organism>
<dbReference type="PROSITE" id="PS50109">
    <property type="entry name" value="HIS_KIN"/>
    <property type="match status" value="1"/>
</dbReference>
<dbReference type="AlphaFoldDB" id="A0AAU7UDA0"/>
<dbReference type="Pfam" id="PF02518">
    <property type="entry name" value="HATPase_c"/>
    <property type="match status" value="1"/>
</dbReference>
<evidence type="ECO:0000313" key="7">
    <source>
        <dbReference type="EMBL" id="XBV86375.1"/>
    </source>
</evidence>
<dbReference type="PANTHER" id="PTHR42878">
    <property type="entry name" value="TWO-COMPONENT HISTIDINE KINASE"/>
    <property type="match status" value="1"/>
</dbReference>
<dbReference type="SUPFAM" id="SSF47384">
    <property type="entry name" value="Homodimeric domain of signal transducing histidine kinase"/>
    <property type="match status" value="1"/>
</dbReference>
<dbReference type="SUPFAM" id="SSF55781">
    <property type="entry name" value="GAF domain-like"/>
    <property type="match status" value="3"/>
</dbReference>
<evidence type="ECO:0000256" key="3">
    <source>
        <dbReference type="ARBA" id="ARBA00022553"/>
    </source>
</evidence>
<dbReference type="SMART" id="SM00388">
    <property type="entry name" value="HisKA"/>
    <property type="match status" value="1"/>
</dbReference>
<dbReference type="InterPro" id="IPR036890">
    <property type="entry name" value="HATPase_C_sf"/>
</dbReference>
<dbReference type="InterPro" id="IPR029016">
    <property type="entry name" value="GAF-like_dom_sf"/>
</dbReference>
<dbReference type="Gene3D" id="1.10.287.130">
    <property type="match status" value="1"/>
</dbReference>
<keyword evidence="7" id="KW-0547">Nucleotide-binding</keyword>
<feature type="domain" description="Histidine kinase" evidence="6">
    <location>
        <begin position="533"/>
        <end position="748"/>
    </location>
</feature>
<evidence type="ECO:0000256" key="4">
    <source>
        <dbReference type="ARBA" id="ARBA00022679"/>
    </source>
</evidence>
<comment type="catalytic activity">
    <reaction evidence="1">
        <text>ATP + protein L-histidine = ADP + protein N-phospho-L-histidine.</text>
        <dbReference type="EC" id="2.7.13.3"/>
    </reaction>
</comment>
<evidence type="ECO:0000256" key="2">
    <source>
        <dbReference type="ARBA" id="ARBA00012438"/>
    </source>
</evidence>
<dbReference type="InterPro" id="IPR036097">
    <property type="entry name" value="HisK_dim/P_sf"/>
</dbReference>
<accession>A0AAU7UDA0</accession>
<dbReference type="Pfam" id="PF13185">
    <property type="entry name" value="GAF_2"/>
    <property type="match status" value="1"/>
</dbReference>
<dbReference type="InterPro" id="IPR003018">
    <property type="entry name" value="GAF"/>
</dbReference>
<dbReference type="GO" id="GO:0000156">
    <property type="term" value="F:phosphorelay response regulator activity"/>
    <property type="evidence" value="ECO:0007669"/>
    <property type="project" value="TreeGrafter"/>
</dbReference>
<dbReference type="Pfam" id="PF00512">
    <property type="entry name" value="HisKA"/>
    <property type="match status" value="1"/>
</dbReference>
<dbReference type="KEGG" id="dsc:ABOD76_08700"/>